<dbReference type="Pfam" id="PF01753">
    <property type="entry name" value="zf-MYND"/>
    <property type="match status" value="1"/>
</dbReference>
<dbReference type="GO" id="GO:0008270">
    <property type="term" value="F:zinc ion binding"/>
    <property type="evidence" value="ECO:0007669"/>
    <property type="project" value="UniProtKB-KW"/>
</dbReference>
<evidence type="ECO:0000256" key="3">
    <source>
        <dbReference type="ARBA" id="ARBA00022833"/>
    </source>
</evidence>
<evidence type="ECO:0000256" key="5">
    <source>
        <dbReference type="SAM" id="MobiDB-lite"/>
    </source>
</evidence>
<sequence>MHPALKLSSISKLPPSLRARAQAAATGTHPTEIFDLVNDLTACRMPTEYFSGFLPVFYVLLEPARIPEILRQLENPDLSSSHYKIPMTRLIAEAVYSLRGIEILDMRDSIVAAALVDLWDRVSPWILFLDEYGELFGGGKWYDPPNRYALFVGLLRAFRKSPAVERLVYKTHGFLGVVGKAWRLVLDAAKANSGPWNRINEFALEDISRFLAQWAGYLDNVKWDSTGFDELLFGAGGTRADLASLVVGHINYFVPTTETKLTSTTILHLIGLIESVGSTSVLVHGLFDIEFRNALLSQGIVTTLTRFSIALSHSGPMSVVEHPLTWMLAALTDYLCIFPRHRWIIEALRAGLLPAIFACAAPRFKNSTFQSIEFLLGSLLPTSTVYHSVLSQLRTSLEHVSSTNPFAASGNKKFLKQWQSLLALAEDHFKIVEQYNRGGSISMRMRTCDNLKCLKLSPKKELQACSGCASAVYCSQPCQIADWNNGHRDGCEDLRARRRRQSHLSARDRSFLQALVHHDYLAHREEIAKESMKLREGNPASTPHIYVAFDYANGPCYMEIGQLEELRDTGFGVPEDISYGSLKYDITRTLESEGALILHSMRIVEGGDGRNRGDNTEDRIWTYQIRPKTFDLESPSDARPQAPESGTDLEQVI</sequence>
<reference evidence="7 8" key="1">
    <citation type="journal article" date="2024" name="J Genomics">
        <title>Draft genome sequencing and assembly of Favolaschia claudopus CIRM-BRFM 2984 isolated from oak limbs.</title>
        <authorList>
            <person name="Navarro D."/>
            <person name="Drula E."/>
            <person name="Chaduli D."/>
            <person name="Cazenave R."/>
            <person name="Ahrendt S."/>
            <person name="Wang J."/>
            <person name="Lipzen A."/>
            <person name="Daum C."/>
            <person name="Barry K."/>
            <person name="Grigoriev I.V."/>
            <person name="Favel A."/>
            <person name="Rosso M.N."/>
            <person name="Martin F."/>
        </authorList>
    </citation>
    <scope>NUCLEOTIDE SEQUENCE [LARGE SCALE GENOMIC DNA]</scope>
    <source>
        <strain evidence="7 8">CIRM-BRFM 2984</strain>
    </source>
</reference>
<dbReference type="PROSITE" id="PS50865">
    <property type="entry name" value="ZF_MYND_2"/>
    <property type="match status" value="1"/>
</dbReference>
<evidence type="ECO:0000259" key="6">
    <source>
        <dbReference type="PROSITE" id="PS50865"/>
    </source>
</evidence>
<dbReference type="EMBL" id="JAWWNJ010000001">
    <property type="protein sequence ID" value="KAK7063414.1"/>
    <property type="molecule type" value="Genomic_DNA"/>
</dbReference>
<evidence type="ECO:0000256" key="2">
    <source>
        <dbReference type="ARBA" id="ARBA00022771"/>
    </source>
</evidence>
<evidence type="ECO:0000313" key="7">
    <source>
        <dbReference type="EMBL" id="KAK7063414.1"/>
    </source>
</evidence>
<keyword evidence="8" id="KW-1185">Reference proteome</keyword>
<dbReference type="Gene3D" id="6.10.140.2220">
    <property type="match status" value="1"/>
</dbReference>
<keyword evidence="3" id="KW-0862">Zinc</keyword>
<accession>A0AAW0EE76</accession>
<dbReference type="SUPFAM" id="SSF144232">
    <property type="entry name" value="HIT/MYND zinc finger-like"/>
    <property type="match status" value="1"/>
</dbReference>
<dbReference type="AlphaFoldDB" id="A0AAW0EE76"/>
<protein>
    <recommendedName>
        <fullName evidence="6">MYND-type domain-containing protein</fullName>
    </recommendedName>
</protein>
<keyword evidence="1" id="KW-0479">Metal-binding</keyword>
<evidence type="ECO:0000256" key="1">
    <source>
        <dbReference type="ARBA" id="ARBA00022723"/>
    </source>
</evidence>
<feature type="region of interest" description="Disordered" evidence="5">
    <location>
        <begin position="631"/>
        <end position="653"/>
    </location>
</feature>
<organism evidence="7 8">
    <name type="scientific">Favolaschia claudopus</name>
    <dbReference type="NCBI Taxonomy" id="2862362"/>
    <lineage>
        <taxon>Eukaryota</taxon>
        <taxon>Fungi</taxon>
        <taxon>Dikarya</taxon>
        <taxon>Basidiomycota</taxon>
        <taxon>Agaricomycotina</taxon>
        <taxon>Agaricomycetes</taxon>
        <taxon>Agaricomycetidae</taxon>
        <taxon>Agaricales</taxon>
        <taxon>Marasmiineae</taxon>
        <taxon>Mycenaceae</taxon>
        <taxon>Favolaschia</taxon>
    </lineage>
</organism>
<comment type="caution">
    <text evidence="7">The sequence shown here is derived from an EMBL/GenBank/DDBJ whole genome shotgun (WGS) entry which is preliminary data.</text>
</comment>
<dbReference type="Proteomes" id="UP001362999">
    <property type="component" value="Unassembled WGS sequence"/>
</dbReference>
<name>A0AAW0EE76_9AGAR</name>
<proteinExistence type="predicted"/>
<feature type="domain" description="MYND-type" evidence="6">
    <location>
        <begin position="450"/>
        <end position="491"/>
    </location>
</feature>
<evidence type="ECO:0000313" key="8">
    <source>
        <dbReference type="Proteomes" id="UP001362999"/>
    </source>
</evidence>
<evidence type="ECO:0000256" key="4">
    <source>
        <dbReference type="PROSITE-ProRule" id="PRU00134"/>
    </source>
</evidence>
<keyword evidence="2 4" id="KW-0863">Zinc-finger</keyword>
<gene>
    <name evidence="7" type="ORF">R3P38DRAFT_2593050</name>
</gene>
<dbReference type="InterPro" id="IPR002893">
    <property type="entry name" value="Znf_MYND"/>
</dbReference>